<reference evidence="1" key="1">
    <citation type="journal article" date="2020" name="Stud. Mycol.">
        <title>101 Dothideomycetes genomes: a test case for predicting lifestyles and emergence of pathogens.</title>
        <authorList>
            <person name="Haridas S."/>
            <person name="Albert R."/>
            <person name="Binder M."/>
            <person name="Bloem J."/>
            <person name="Labutti K."/>
            <person name="Salamov A."/>
            <person name="Andreopoulos B."/>
            <person name="Baker S."/>
            <person name="Barry K."/>
            <person name="Bills G."/>
            <person name="Bluhm B."/>
            <person name="Cannon C."/>
            <person name="Castanera R."/>
            <person name="Culley D."/>
            <person name="Daum C."/>
            <person name="Ezra D."/>
            <person name="Gonzalez J."/>
            <person name="Henrissat B."/>
            <person name="Kuo A."/>
            <person name="Liang C."/>
            <person name="Lipzen A."/>
            <person name="Lutzoni F."/>
            <person name="Magnuson J."/>
            <person name="Mondo S."/>
            <person name="Nolan M."/>
            <person name="Ohm R."/>
            <person name="Pangilinan J."/>
            <person name="Park H.-J."/>
            <person name="Ramirez L."/>
            <person name="Alfaro M."/>
            <person name="Sun H."/>
            <person name="Tritt A."/>
            <person name="Yoshinaga Y."/>
            <person name="Zwiers L.-H."/>
            <person name="Turgeon B."/>
            <person name="Goodwin S."/>
            <person name="Spatafora J."/>
            <person name="Crous P."/>
            <person name="Grigoriev I."/>
        </authorList>
    </citation>
    <scope>NUCLEOTIDE SEQUENCE</scope>
    <source>
        <strain evidence="1">CBS 116005</strain>
    </source>
</reference>
<name>A0A6G1LF19_9PEZI</name>
<keyword evidence="2" id="KW-1185">Reference proteome</keyword>
<dbReference type="OrthoDB" id="10511434at2759"/>
<organism evidence="1 2">
    <name type="scientific">Teratosphaeria nubilosa</name>
    <dbReference type="NCBI Taxonomy" id="161662"/>
    <lineage>
        <taxon>Eukaryota</taxon>
        <taxon>Fungi</taxon>
        <taxon>Dikarya</taxon>
        <taxon>Ascomycota</taxon>
        <taxon>Pezizomycotina</taxon>
        <taxon>Dothideomycetes</taxon>
        <taxon>Dothideomycetidae</taxon>
        <taxon>Mycosphaerellales</taxon>
        <taxon>Teratosphaeriaceae</taxon>
        <taxon>Teratosphaeria</taxon>
    </lineage>
</organism>
<evidence type="ECO:0000313" key="2">
    <source>
        <dbReference type="Proteomes" id="UP000799436"/>
    </source>
</evidence>
<gene>
    <name evidence="1" type="ORF">EJ03DRAFT_334877</name>
</gene>
<evidence type="ECO:0000313" key="1">
    <source>
        <dbReference type="EMBL" id="KAF2771192.1"/>
    </source>
</evidence>
<sequence>MLLVDAEIVVTDEDMPARRRRWHREVARLKDPESRPPPKRVIPAALTVCSRFHDAVAEAFWRQTTVVIETFHHLHGFLQTQPGQIAAANLRSLTFGSKQGWWEYTKNQPETDQPETEFIDRPASLDMFLPFRKLKRLELCHDALVPVYGTLDLPALLTEQELARARPAWCQREAAFEHGLITGIEDPHCDYQRDRYYLRDHILMTIPDTIINQLETLSMYYKASHPGGKDLTADVLDYAKDLRAGAWSLDEATGLARCGRFSSVSLKSDRATGSGQERSAPLRRKALQLWIEARAAVHWVATGDATDGVTASSQWCTWSREWERWAHVVWRQRQPRTYEELFAADGTVKEGIALIQAI</sequence>
<accession>A0A6G1LF19</accession>
<proteinExistence type="predicted"/>
<dbReference type="AlphaFoldDB" id="A0A6G1LF19"/>
<dbReference type="Proteomes" id="UP000799436">
    <property type="component" value="Unassembled WGS sequence"/>
</dbReference>
<protein>
    <submittedName>
        <fullName evidence="1">Uncharacterized protein</fullName>
    </submittedName>
</protein>
<dbReference type="EMBL" id="ML995820">
    <property type="protein sequence ID" value="KAF2771192.1"/>
    <property type="molecule type" value="Genomic_DNA"/>
</dbReference>